<comment type="catalytic activity">
    <reaction evidence="7 8">
        <text>tRNA(Val) + L-valine + ATP = L-valyl-tRNA(Val) + AMP + diphosphate</text>
        <dbReference type="Rhea" id="RHEA:10704"/>
        <dbReference type="Rhea" id="RHEA-COMP:9672"/>
        <dbReference type="Rhea" id="RHEA-COMP:9708"/>
        <dbReference type="ChEBI" id="CHEBI:30616"/>
        <dbReference type="ChEBI" id="CHEBI:33019"/>
        <dbReference type="ChEBI" id="CHEBI:57762"/>
        <dbReference type="ChEBI" id="CHEBI:78442"/>
        <dbReference type="ChEBI" id="CHEBI:78537"/>
        <dbReference type="ChEBI" id="CHEBI:456215"/>
        <dbReference type="EC" id="6.1.1.9"/>
    </reaction>
</comment>
<keyword evidence="2 8" id="KW-0436">Ligase</keyword>
<keyword evidence="13" id="KW-1185">Reference proteome</keyword>
<dbReference type="RefSeq" id="WP_203921221.1">
    <property type="nucleotide sequence ID" value="NZ_BONZ01000056.1"/>
</dbReference>
<evidence type="ECO:0000256" key="1">
    <source>
        <dbReference type="ARBA" id="ARBA00022490"/>
    </source>
</evidence>
<feature type="domain" description="Methionyl/Valyl/Leucyl/Isoleucyl-tRNA synthetase anticodon-binding" evidence="11">
    <location>
        <begin position="721"/>
        <end position="862"/>
    </location>
</feature>
<dbReference type="PANTHER" id="PTHR11946">
    <property type="entry name" value="VALYL-TRNA SYNTHETASES"/>
    <property type="match status" value="1"/>
</dbReference>
<evidence type="ECO:0000256" key="7">
    <source>
        <dbReference type="ARBA" id="ARBA00047552"/>
    </source>
</evidence>
<dbReference type="InterPro" id="IPR009008">
    <property type="entry name" value="Val/Leu/Ile-tRNA-synth_edit"/>
</dbReference>
<dbReference type="SUPFAM" id="SSF47323">
    <property type="entry name" value="Anticodon-binding domain of a subclass of class I aminoacyl-tRNA synthetases"/>
    <property type="match status" value="1"/>
</dbReference>
<keyword evidence="6 8" id="KW-0030">Aminoacyl-tRNA synthetase</keyword>
<dbReference type="Pfam" id="PF00133">
    <property type="entry name" value="tRNA-synt_1"/>
    <property type="match status" value="2"/>
</dbReference>
<dbReference type="InterPro" id="IPR002300">
    <property type="entry name" value="aa-tRNA-synth_Ia"/>
</dbReference>
<dbReference type="InterPro" id="IPR022874">
    <property type="entry name" value="Valine-tRNA_ligase_type_2"/>
</dbReference>
<evidence type="ECO:0000256" key="5">
    <source>
        <dbReference type="ARBA" id="ARBA00022917"/>
    </source>
</evidence>
<evidence type="ECO:0000256" key="6">
    <source>
        <dbReference type="ARBA" id="ARBA00023146"/>
    </source>
</evidence>
<dbReference type="GO" id="GO:0005524">
    <property type="term" value="F:ATP binding"/>
    <property type="evidence" value="ECO:0007669"/>
    <property type="project" value="UniProtKB-UniRule"/>
</dbReference>
<evidence type="ECO:0000256" key="4">
    <source>
        <dbReference type="ARBA" id="ARBA00022840"/>
    </source>
</evidence>
<dbReference type="GO" id="GO:0006438">
    <property type="term" value="P:valyl-tRNA aminoacylation"/>
    <property type="evidence" value="ECO:0007669"/>
    <property type="project" value="UniProtKB-UniRule"/>
</dbReference>
<dbReference type="InterPro" id="IPR014729">
    <property type="entry name" value="Rossmann-like_a/b/a_fold"/>
</dbReference>
<organism evidence="12 13">
    <name type="scientific">Rugosimonospora africana</name>
    <dbReference type="NCBI Taxonomy" id="556532"/>
    <lineage>
        <taxon>Bacteria</taxon>
        <taxon>Bacillati</taxon>
        <taxon>Actinomycetota</taxon>
        <taxon>Actinomycetes</taxon>
        <taxon>Micromonosporales</taxon>
        <taxon>Micromonosporaceae</taxon>
        <taxon>Rugosimonospora</taxon>
    </lineage>
</organism>
<dbReference type="InterPro" id="IPR002303">
    <property type="entry name" value="Valyl-tRNA_ligase"/>
</dbReference>
<feature type="region of interest" description="Disordered" evidence="9">
    <location>
        <begin position="1"/>
        <end position="41"/>
    </location>
</feature>
<dbReference type="Pfam" id="PF08264">
    <property type="entry name" value="Anticodon_1"/>
    <property type="match status" value="1"/>
</dbReference>
<feature type="short sequence motif" description="'KMSKS' region" evidence="8">
    <location>
        <begin position="635"/>
        <end position="639"/>
    </location>
</feature>
<comment type="similarity">
    <text evidence="8">Belongs to the class-I aminoacyl-tRNA synthetase family. ValS type 2 subfamily.</text>
</comment>
<evidence type="ECO:0000313" key="12">
    <source>
        <dbReference type="EMBL" id="GIH17680.1"/>
    </source>
</evidence>
<keyword evidence="5 8" id="KW-0648">Protein biosynthesis</keyword>
<feature type="domain" description="Aminoacyl-tRNA synthetase class Ia" evidence="10">
    <location>
        <begin position="156"/>
        <end position="671"/>
    </location>
</feature>
<dbReference type="InterPro" id="IPR013155">
    <property type="entry name" value="M/V/L/I-tRNA-synth_anticd-bd"/>
</dbReference>
<comment type="function">
    <text evidence="8">Catalyzes the attachment of valine to tRNA(Val). As ValRS can inadvertently accommodate and process structurally similar amino acids such as threonine, to avoid such errors, it has a 'posttransfer' editing activity that hydrolyzes mischarged Thr-tRNA(Val) in a tRNA-dependent manner.</text>
</comment>
<evidence type="ECO:0000313" key="13">
    <source>
        <dbReference type="Proteomes" id="UP000642748"/>
    </source>
</evidence>
<feature type="region of interest" description="Disordered" evidence="9">
    <location>
        <begin position="267"/>
        <end position="291"/>
    </location>
</feature>
<gene>
    <name evidence="12" type="primary">valS_1</name>
    <name evidence="8" type="synonym">valS</name>
    <name evidence="12" type="ORF">Raf01_58520</name>
</gene>
<dbReference type="EMBL" id="BONZ01000056">
    <property type="protein sequence ID" value="GIH17680.1"/>
    <property type="molecule type" value="Genomic_DNA"/>
</dbReference>
<feature type="compositionally biased region" description="Basic and acidic residues" evidence="9">
    <location>
        <begin position="28"/>
        <end position="41"/>
    </location>
</feature>
<dbReference type="AlphaFoldDB" id="A0A8J3VT02"/>
<dbReference type="HAMAP" id="MF_02005">
    <property type="entry name" value="Val_tRNA_synth_type2"/>
    <property type="match status" value="1"/>
</dbReference>
<dbReference type="EC" id="6.1.1.9" evidence="8"/>
<comment type="subcellular location">
    <subcellularLocation>
        <location evidence="8">Cytoplasm</location>
    </subcellularLocation>
</comment>
<comment type="domain">
    <text evidence="8">ValRS has two distinct active sites: one for aminoacylation and one for editing. The misactivated threonine is translocated from the active site to the editing site.</text>
</comment>
<dbReference type="GO" id="GO:0005829">
    <property type="term" value="C:cytosol"/>
    <property type="evidence" value="ECO:0007669"/>
    <property type="project" value="TreeGrafter"/>
</dbReference>
<keyword evidence="4 8" id="KW-0067">ATP-binding</keyword>
<protein>
    <recommendedName>
        <fullName evidence="8">Valine--tRNA ligase</fullName>
        <ecNumber evidence="8">6.1.1.9</ecNumber>
    </recommendedName>
    <alternativeName>
        <fullName evidence="8">Valyl-tRNA synthetase</fullName>
        <shortName evidence="8">ValRS</shortName>
    </alternativeName>
</protein>
<evidence type="ECO:0000259" key="10">
    <source>
        <dbReference type="Pfam" id="PF00133"/>
    </source>
</evidence>
<dbReference type="CDD" id="cd07962">
    <property type="entry name" value="Anticodon_Ia_Val"/>
    <property type="match status" value="1"/>
</dbReference>
<evidence type="ECO:0000256" key="3">
    <source>
        <dbReference type="ARBA" id="ARBA00022741"/>
    </source>
</evidence>
<dbReference type="NCBIfam" id="NF009687">
    <property type="entry name" value="PRK13208.1"/>
    <property type="match status" value="1"/>
</dbReference>
<dbReference type="PRINTS" id="PR00986">
    <property type="entry name" value="TRNASYNTHVAL"/>
</dbReference>
<name>A0A8J3VT02_9ACTN</name>
<feature type="binding site" evidence="8">
    <location>
        <position position="638"/>
    </location>
    <ligand>
        <name>ATP</name>
        <dbReference type="ChEBI" id="CHEBI:30616"/>
    </ligand>
</feature>
<dbReference type="Gene3D" id="1.10.730.10">
    <property type="entry name" value="Isoleucyl-tRNA Synthetase, Domain 1"/>
    <property type="match status" value="1"/>
</dbReference>
<dbReference type="Gene3D" id="3.90.740.10">
    <property type="entry name" value="Valyl/Leucyl/Isoleucyl-tRNA synthetase, editing domain"/>
    <property type="match status" value="1"/>
</dbReference>
<dbReference type="InterPro" id="IPR009080">
    <property type="entry name" value="tRNAsynth_Ia_anticodon-bd"/>
</dbReference>
<sequence>MTAQERPLDRDASSLGAAGGRTTPGRAVPEKPSLDGIEERHAHRWETDGTYRFDRGRTRDEVYSIDTPPLTASGSLHVGHVYSYTHTDIAARFWRMRGREVFYPVGWDDNGLPTERRVQNYFHVRCDPSLPYRPDELAALGVTGGDLPEAASRKRREQPPTRLSRRSFIELCTLLTTRDEKAFETLWRRLGLSVDWSRTYTTIGSTARRVAQRAFLRGLAAGEAYHALAPTAWDVDFQTAVAQAEQEDREVDGAYHRLLFELDSLSGPDGDSLSGPDGGRAGDGRAGDGGAPAIEVDTTRPELLPACVALVAHPDDDRYRGLFGRTASSPLFGARVPILAHHLADPAKGTGIAMVCTYGDVTDVIWQRDLRLPIRSILGRDGRFIEADLDLPAEGAAAYATLVGRSVSQARREIVSRLAETGRLAGEPRPIRHPVKFFEKGDRPLEIVTSRQWFIRTLEHRDALLSAGRELSWQPEFMRRRYEDWVYGLSSDWLISRQRYFGVPFPVWYPLDEHGEPRHDAPILPDESTLPIDPLADTPPGYGEADRDRPGGFTGDTDVMDTWATSSLTPRIAGGWCEDEDLWSRVYPMDLRPQAHDIIRTWLFTTVTRARQLDGTLPWRTAAISGFITDPDRKKMSKSTGNVVTPMQPLEEYGSDAVRYWAANGRPGADTAYDTNQMRVGRRLATKILNVSRFVLGLGPAAAADPASEPASAVAVTEALDRAMLAALDVVVADATVALEALDYTRALERVETFFWTFCDDYVELVKGRAYGTGPAARSARSALEYALDVLLRLFAPVLPYVTEEVWSWWRDGSIHRAPWPRRSPSTGGGAGDPAVFAAASALIGAVRRAKAGAGVSPRTETPSVTIPADTPGLAHLDAVRGDVLAAAHAGDVMTA</sequence>
<comment type="caution">
    <text evidence="8">Lacks conserved residue(s) required for the propagation of feature annotation.</text>
</comment>
<dbReference type="PANTHER" id="PTHR11946:SF93">
    <property type="entry name" value="VALINE--TRNA LIGASE, CHLOROPLASTIC_MITOCHONDRIAL 2"/>
    <property type="match status" value="1"/>
</dbReference>
<evidence type="ECO:0000256" key="2">
    <source>
        <dbReference type="ARBA" id="ARBA00022598"/>
    </source>
</evidence>
<dbReference type="GO" id="GO:0002161">
    <property type="term" value="F:aminoacyl-tRNA deacylase activity"/>
    <property type="evidence" value="ECO:0007669"/>
    <property type="project" value="InterPro"/>
</dbReference>
<reference evidence="12" key="1">
    <citation type="submission" date="2021-01" db="EMBL/GenBank/DDBJ databases">
        <title>Whole genome shotgun sequence of Rugosimonospora africana NBRC 104875.</title>
        <authorList>
            <person name="Komaki H."/>
            <person name="Tamura T."/>
        </authorList>
    </citation>
    <scope>NUCLEOTIDE SEQUENCE</scope>
    <source>
        <strain evidence="12">NBRC 104875</strain>
    </source>
</reference>
<keyword evidence="3 8" id="KW-0547">Nucleotide-binding</keyword>
<feature type="domain" description="Aminoacyl-tRNA synthetase class Ia" evidence="10">
    <location>
        <begin position="43"/>
        <end position="120"/>
    </location>
</feature>
<dbReference type="GO" id="GO:0004832">
    <property type="term" value="F:valine-tRNA ligase activity"/>
    <property type="evidence" value="ECO:0007669"/>
    <property type="project" value="UniProtKB-UniRule"/>
</dbReference>
<accession>A0A8J3VT02</accession>
<dbReference type="SUPFAM" id="SSF50677">
    <property type="entry name" value="ValRS/IleRS/LeuRS editing domain"/>
    <property type="match status" value="1"/>
</dbReference>
<evidence type="ECO:0000256" key="9">
    <source>
        <dbReference type="SAM" id="MobiDB-lite"/>
    </source>
</evidence>
<dbReference type="Proteomes" id="UP000642748">
    <property type="component" value="Unassembled WGS sequence"/>
</dbReference>
<feature type="compositionally biased region" description="Basic and acidic residues" evidence="9">
    <location>
        <begin position="1"/>
        <end position="12"/>
    </location>
</feature>
<keyword evidence="1 8" id="KW-0963">Cytoplasm</keyword>
<dbReference type="NCBIfam" id="NF000540">
    <property type="entry name" value="alt_ValS"/>
    <property type="match status" value="1"/>
</dbReference>
<dbReference type="SUPFAM" id="SSF52374">
    <property type="entry name" value="Nucleotidylyl transferase"/>
    <property type="match status" value="1"/>
</dbReference>
<evidence type="ECO:0000256" key="8">
    <source>
        <dbReference type="HAMAP-Rule" id="MF_02005"/>
    </source>
</evidence>
<dbReference type="InterPro" id="IPR048044">
    <property type="entry name" value="Valyl-tRNA_ligase_actino"/>
</dbReference>
<evidence type="ECO:0000259" key="11">
    <source>
        <dbReference type="Pfam" id="PF08264"/>
    </source>
</evidence>
<dbReference type="InterPro" id="IPR033705">
    <property type="entry name" value="Anticodon_Ia_Val"/>
</dbReference>
<comment type="subunit">
    <text evidence="8">Monomer.</text>
</comment>
<dbReference type="Gene3D" id="3.40.50.620">
    <property type="entry name" value="HUPs"/>
    <property type="match status" value="2"/>
</dbReference>
<comment type="caution">
    <text evidence="12">The sequence shown here is derived from an EMBL/GenBank/DDBJ whole genome shotgun (WGS) entry which is preliminary data.</text>
</comment>
<proteinExistence type="inferred from homology"/>